<dbReference type="EMBL" id="JAUFQS010000004">
    <property type="protein sequence ID" value="MDN3687247.1"/>
    <property type="molecule type" value="Genomic_DNA"/>
</dbReference>
<dbReference type="RefSeq" id="WP_163384129.1">
    <property type="nucleotide sequence ID" value="NZ_JAUFQS010000004.1"/>
</dbReference>
<dbReference type="Proteomes" id="UP001236663">
    <property type="component" value="Unassembled WGS sequence"/>
</dbReference>
<protein>
    <submittedName>
        <fullName evidence="1">Uncharacterized protein</fullName>
    </submittedName>
</protein>
<organism evidence="1 2">
    <name type="scientific">Cyclobacterium jeungdonense</name>
    <dbReference type="NCBI Taxonomy" id="708087"/>
    <lineage>
        <taxon>Bacteria</taxon>
        <taxon>Pseudomonadati</taxon>
        <taxon>Bacteroidota</taxon>
        <taxon>Cytophagia</taxon>
        <taxon>Cytophagales</taxon>
        <taxon>Cyclobacteriaceae</taxon>
        <taxon>Cyclobacterium</taxon>
    </lineage>
</organism>
<accession>A0ABT8C565</accession>
<sequence length="92" mass="10132">MPDFTRVKVTRATYEELATKLNGNVDSFENPNRASLEGNFNTLELTRFIGKELELSGYATDAPSFPRSISMVLDGVEDGKLTFKSSAHKSGD</sequence>
<name>A0ABT8C565_9BACT</name>
<evidence type="ECO:0000313" key="1">
    <source>
        <dbReference type="EMBL" id="MDN3687247.1"/>
    </source>
</evidence>
<evidence type="ECO:0000313" key="2">
    <source>
        <dbReference type="Proteomes" id="UP001236663"/>
    </source>
</evidence>
<gene>
    <name evidence="1" type="ORF">QWZ15_05370</name>
</gene>
<comment type="caution">
    <text evidence="1">The sequence shown here is derived from an EMBL/GenBank/DDBJ whole genome shotgun (WGS) entry which is preliminary data.</text>
</comment>
<proteinExistence type="predicted"/>
<keyword evidence="2" id="KW-1185">Reference proteome</keyword>
<reference evidence="2" key="1">
    <citation type="journal article" date="2019" name="Int. J. Syst. Evol. Microbiol.">
        <title>The Global Catalogue of Microorganisms (GCM) 10K type strain sequencing project: providing services to taxonomists for standard genome sequencing and annotation.</title>
        <authorList>
            <consortium name="The Broad Institute Genomics Platform"/>
            <consortium name="The Broad Institute Genome Sequencing Center for Infectious Disease"/>
            <person name="Wu L."/>
            <person name="Ma J."/>
        </authorList>
    </citation>
    <scope>NUCLEOTIDE SEQUENCE [LARGE SCALE GENOMIC DNA]</scope>
    <source>
        <strain evidence="2">CECT 7706</strain>
    </source>
</reference>